<dbReference type="EMBL" id="UINC01123280">
    <property type="protein sequence ID" value="SVC99645.1"/>
    <property type="molecule type" value="Genomic_DNA"/>
</dbReference>
<protein>
    <recommendedName>
        <fullName evidence="2">Sliding clamp C-terminal domain-containing protein</fullName>
    </recommendedName>
</protein>
<dbReference type="AlphaFoldDB" id="A0A382RR67"/>
<name>A0A382RR67_9ZZZZ</name>
<dbReference type="Gene3D" id="3.70.10.10">
    <property type="match status" value="1"/>
</dbReference>
<organism evidence="1">
    <name type="scientific">marine metagenome</name>
    <dbReference type="NCBI Taxonomy" id="408172"/>
    <lineage>
        <taxon>unclassified sequences</taxon>
        <taxon>metagenomes</taxon>
        <taxon>ecological metagenomes</taxon>
    </lineage>
</organism>
<accession>A0A382RR67</accession>
<evidence type="ECO:0000313" key="1">
    <source>
        <dbReference type="EMBL" id="SVC99645.1"/>
    </source>
</evidence>
<reference evidence="1" key="1">
    <citation type="submission" date="2018-05" db="EMBL/GenBank/DDBJ databases">
        <authorList>
            <person name="Lanie J.A."/>
            <person name="Ng W.-L."/>
            <person name="Kazmierczak K.M."/>
            <person name="Andrzejewski T.M."/>
            <person name="Davidsen T.M."/>
            <person name="Wayne K.J."/>
            <person name="Tettelin H."/>
            <person name="Glass J.I."/>
            <person name="Rusch D."/>
            <person name="Podicherti R."/>
            <person name="Tsui H.-C.T."/>
            <person name="Winkler M.E."/>
        </authorList>
    </citation>
    <scope>NUCLEOTIDE SEQUENCE</scope>
</reference>
<sequence>MDKYKLTRFIDKYHLGGNVNAVVINSKGDTLSTRFITGDKALLGELEMNSWSFQDTELGVYDTEQLSRLLGVLDDDVSLNLTQSGDKAIALEISDQYSKVNFMLSDKSVINQPPPLKQLPDFQVQIKVDSNFITRFISGKSALPDTDTFTIIANSDAVKLVIGYSSINTNRV</sequence>
<evidence type="ECO:0008006" key="2">
    <source>
        <dbReference type="Google" id="ProtNLM"/>
    </source>
</evidence>
<feature type="non-terminal residue" evidence="1">
    <location>
        <position position="172"/>
    </location>
</feature>
<gene>
    <name evidence="1" type="ORF">METZ01_LOCUS352499</name>
</gene>
<proteinExistence type="predicted"/>